<dbReference type="PANTHER" id="PTHR33116">
    <property type="entry name" value="REVERSE TRANSCRIPTASE ZINC-BINDING DOMAIN-CONTAINING PROTEIN-RELATED-RELATED"/>
    <property type="match status" value="1"/>
</dbReference>
<feature type="domain" description="Reverse transcriptase zinc-binding" evidence="1">
    <location>
        <begin position="293"/>
        <end position="375"/>
    </location>
</feature>
<protein>
    <recommendedName>
        <fullName evidence="1">Reverse transcriptase zinc-binding domain-containing protein</fullName>
    </recommendedName>
</protein>
<evidence type="ECO:0000259" key="1">
    <source>
        <dbReference type="Pfam" id="PF13966"/>
    </source>
</evidence>
<proteinExistence type="predicted"/>
<reference evidence="2" key="1">
    <citation type="journal article" date="2021" name="Nat. Commun.">
        <title>Genomic analyses provide insights into spinach domestication and the genetic basis of agronomic traits.</title>
        <authorList>
            <person name="Cai X."/>
            <person name="Sun X."/>
            <person name="Xu C."/>
            <person name="Sun H."/>
            <person name="Wang X."/>
            <person name="Ge C."/>
            <person name="Zhang Z."/>
            <person name="Wang Q."/>
            <person name="Fei Z."/>
            <person name="Jiao C."/>
            <person name="Wang Q."/>
        </authorList>
    </citation>
    <scope>NUCLEOTIDE SEQUENCE [LARGE SCALE GENOMIC DNA]</scope>
    <source>
        <strain evidence="2">cv. Varoflay</strain>
    </source>
</reference>
<gene>
    <name evidence="3" type="primary">LOC110804555</name>
</gene>
<name>A0ABM3R8T8_SPIOL</name>
<keyword evidence="2" id="KW-1185">Reference proteome</keyword>
<dbReference type="InterPro" id="IPR026960">
    <property type="entry name" value="RVT-Znf"/>
</dbReference>
<sequence length="474" mass="54951">MMNQLGFPGDFVDLVMECVTTPKFSLMLNGTMHGFFKSTRGLRQGDPISPLLFVLCMEYLSRIPHKMSEHHLFQFHPRCQAFSDSTGLLANKHKSAIYCCGMPERDCARIGCLYVLIKRVTAAQCDVLVDRMISRTKIWSSRNLSYTARVHLINSVLLSLHMYWAQIFILPKQVLQNVNKVCRAFLWSGQAYSNKPSNISWDRSCCDKKYGGLGFRDVFKWNIASMGKYVWAIASKQDNVWIKWINAVYVKDGDWWTYQPKASASWYWKRICATKEMLKLVYTQAEFVAITHYSVKGVYEKIIGVKPLIHWECMVWNRLNIPKHRFICWLAVQERLQTTAKLARIGISNSATCLLCGQYDEEHSHLFFNCPYSSRCIMALKVWLNLSALSCTLLQLLRVTSHSRLTKFRKQVVYAALAAAVYFIWHSRNSSFWNSSVPTMQHVVSKIKQSVKERILYVMPKKVSRKDSLWFMSL</sequence>
<dbReference type="PANTHER" id="PTHR33116:SF84">
    <property type="entry name" value="RNA-DIRECTED DNA POLYMERASE"/>
    <property type="match status" value="1"/>
</dbReference>
<evidence type="ECO:0000313" key="2">
    <source>
        <dbReference type="Proteomes" id="UP000813463"/>
    </source>
</evidence>
<reference evidence="3" key="2">
    <citation type="submission" date="2025-08" db="UniProtKB">
        <authorList>
            <consortium name="RefSeq"/>
        </authorList>
    </citation>
    <scope>IDENTIFICATION</scope>
    <source>
        <tissue evidence="3">Leaf</tissue>
    </source>
</reference>
<dbReference type="GeneID" id="110804555"/>
<evidence type="ECO:0000313" key="3">
    <source>
        <dbReference type="RefSeq" id="XP_056692023.1"/>
    </source>
</evidence>
<dbReference type="RefSeq" id="XP_056692023.1">
    <property type="nucleotide sequence ID" value="XM_056836045.1"/>
</dbReference>
<accession>A0ABM3R8T8</accession>
<organism evidence="2 3">
    <name type="scientific">Spinacia oleracea</name>
    <name type="common">Spinach</name>
    <dbReference type="NCBI Taxonomy" id="3562"/>
    <lineage>
        <taxon>Eukaryota</taxon>
        <taxon>Viridiplantae</taxon>
        <taxon>Streptophyta</taxon>
        <taxon>Embryophyta</taxon>
        <taxon>Tracheophyta</taxon>
        <taxon>Spermatophyta</taxon>
        <taxon>Magnoliopsida</taxon>
        <taxon>eudicotyledons</taxon>
        <taxon>Gunneridae</taxon>
        <taxon>Pentapetalae</taxon>
        <taxon>Caryophyllales</taxon>
        <taxon>Chenopodiaceae</taxon>
        <taxon>Chenopodioideae</taxon>
        <taxon>Anserineae</taxon>
        <taxon>Spinacia</taxon>
    </lineage>
</organism>
<dbReference type="Pfam" id="PF13966">
    <property type="entry name" value="zf-RVT"/>
    <property type="match status" value="1"/>
</dbReference>
<dbReference type="Proteomes" id="UP000813463">
    <property type="component" value="Chromosome 2"/>
</dbReference>